<dbReference type="InterPro" id="IPR027923">
    <property type="entry name" value="Hydrophob_seed_dom"/>
</dbReference>
<feature type="chain" id="PRO_5019350437" description="Bifunctional inhibitor/plant lipid transfer protein/seed storage helical domain-containing protein" evidence="2">
    <location>
        <begin position="25"/>
        <end position="195"/>
    </location>
</feature>
<feature type="signal peptide" evidence="2">
    <location>
        <begin position="1"/>
        <end position="24"/>
    </location>
</feature>
<dbReference type="PANTHER" id="PTHR31731">
    <property type="match status" value="1"/>
</dbReference>
<evidence type="ECO:0000259" key="3">
    <source>
        <dbReference type="SMART" id="SM00499"/>
    </source>
</evidence>
<dbReference type="Gramene" id="AET2Gv20911900.4">
    <property type="protein sequence ID" value="AET2Gv20911900.4"/>
    <property type="gene ID" value="AET2Gv20911900"/>
</dbReference>
<protein>
    <recommendedName>
        <fullName evidence="3">Bifunctional inhibitor/plant lipid transfer protein/seed storage helical domain-containing protein</fullName>
    </recommendedName>
</protein>
<dbReference type="InterPro" id="IPR016140">
    <property type="entry name" value="Bifunc_inhib/LTP/seed_store"/>
</dbReference>
<feature type="domain" description="Bifunctional inhibitor/plant lipid transfer protein/seed storage helical" evidence="3">
    <location>
        <begin position="112"/>
        <end position="193"/>
    </location>
</feature>
<reference evidence="5" key="1">
    <citation type="journal article" date="2014" name="Science">
        <title>Ancient hybridizations among the ancestral genomes of bread wheat.</title>
        <authorList>
            <consortium name="International Wheat Genome Sequencing Consortium,"/>
            <person name="Marcussen T."/>
            <person name="Sandve S.R."/>
            <person name="Heier L."/>
            <person name="Spannagl M."/>
            <person name="Pfeifer M."/>
            <person name="Jakobsen K.S."/>
            <person name="Wulff B.B."/>
            <person name="Steuernagel B."/>
            <person name="Mayer K.F."/>
            <person name="Olsen O.A."/>
        </authorList>
    </citation>
    <scope>NUCLEOTIDE SEQUENCE [LARGE SCALE GENOMIC DNA]</scope>
    <source>
        <strain evidence="5">cv. AL8/78</strain>
    </source>
</reference>
<evidence type="ECO:0000256" key="2">
    <source>
        <dbReference type="SAM" id="SignalP"/>
    </source>
</evidence>
<dbReference type="FunFam" id="1.10.110.10:FF:000003">
    <property type="entry name" value="pEARLI1-like lipid transfer protein 1"/>
    <property type="match status" value="1"/>
</dbReference>
<keyword evidence="1 2" id="KW-0732">Signal</keyword>
<dbReference type="InterPro" id="IPR051636">
    <property type="entry name" value="Plant_LTP/defense-related"/>
</dbReference>
<organism evidence="4 5">
    <name type="scientific">Aegilops tauschii subsp. strangulata</name>
    <name type="common">Goatgrass</name>
    <dbReference type="NCBI Taxonomy" id="200361"/>
    <lineage>
        <taxon>Eukaryota</taxon>
        <taxon>Viridiplantae</taxon>
        <taxon>Streptophyta</taxon>
        <taxon>Embryophyta</taxon>
        <taxon>Tracheophyta</taxon>
        <taxon>Spermatophyta</taxon>
        <taxon>Magnoliopsida</taxon>
        <taxon>Liliopsida</taxon>
        <taxon>Poales</taxon>
        <taxon>Poaceae</taxon>
        <taxon>BOP clade</taxon>
        <taxon>Pooideae</taxon>
        <taxon>Triticodae</taxon>
        <taxon>Triticeae</taxon>
        <taxon>Triticinae</taxon>
        <taxon>Aegilops</taxon>
    </lineage>
</organism>
<dbReference type="EnsemblPlants" id="AET2Gv20911900.4">
    <property type="protein sequence ID" value="AET2Gv20911900.4"/>
    <property type="gene ID" value="AET2Gv20911900"/>
</dbReference>
<reference evidence="4" key="5">
    <citation type="journal article" date="2021" name="G3 (Bethesda)">
        <title>Aegilops tauschii genome assembly Aet v5.0 features greater sequence contiguity and improved annotation.</title>
        <authorList>
            <person name="Wang L."/>
            <person name="Zhu T."/>
            <person name="Rodriguez J.C."/>
            <person name="Deal K.R."/>
            <person name="Dubcovsky J."/>
            <person name="McGuire P.E."/>
            <person name="Lux T."/>
            <person name="Spannagl M."/>
            <person name="Mayer K.F.X."/>
            <person name="Baldrich P."/>
            <person name="Meyers B.C."/>
            <person name="Huo N."/>
            <person name="Gu Y.Q."/>
            <person name="Zhou H."/>
            <person name="Devos K.M."/>
            <person name="Bennetzen J.L."/>
            <person name="Unver T."/>
            <person name="Budak H."/>
            <person name="Gulick P.J."/>
            <person name="Galiba G."/>
            <person name="Kalapos B."/>
            <person name="Nelson D.R."/>
            <person name="Li P."/>
            <person name="You F.M."/>
            <person name="Luo M.C."/>
            <person name="Dvorak J."/>
        </authorList>
    </citation>
    <scope>NUCLEOTIDE SEQUENCE [LARGE SCALE GENOMIC DNA]</scope>
    <source>
        <strain evidence="4">cv. AL8/78</strain>
    </source>
</reference>
<dbReference type="SUPFAM" id="SSF47699">
    <property type="entry name" value="Bifunctional inhibitor/lipid-transfer protein/seed storage 2S albumin"/>
    <property type="match status" value="1"/>
</dbReference>
<keyword evidence="5" id="KW-1185">Reference proteome</keyword>
<evidence type="ECO:0000313" key="5">
    <source>
        <dbReference type="Proteomes" id="UP000015105"/>
    </source>
</evidence>
<evidence type="ECO:0000313" key="4">
    <source>
        <dbReference type="EnsemblPlants" id="AET2Gv20911900.4"/>
    </source>
</evidence>
<reference evidence="4" key="3">
    <citation type="journal article" date="2017" name="Nature">
        <title>Genome sequence of the progenitor of the wheat D genome Aegilops tauschii.</title>
        <authorList>
            <person name="Luo M.C."/>
            <person name="Gu Y.Q."/>
            <person name="Puiu D."/>
            <person name="Wang H."/>
            <person name="Twardziok S.O."/>
            <person name="Deal K.R."/>
            <person name="Huo N."/>
            <person name="Zhu T."/>
            <person name="Wang L."/>
            <person name="Wang Y."/>
            <person name="McGuire P.E."/>
            <person name="Liu S."/>
            <person name="Long H."/>
            <person name="Ramasamy R.K."/>
            <person name="Rodriguez J.C."/>
            <person name="Van S.L."/>
            <person name="Yuan L."/>
            <person name="Wang Z."/>
            <person name="Xia Z."/>
            <person name="Xiao L."/>
            <person name="Anderson O.D."/>
            <person name="Ouyang S."/>
            <person name="Liang Y."/>
            <person name="Zimin A.V."/>
            <person name="Pertea G."/>
            <person name="Qi P."/>
            <person name="Bennetzen J.L."/>
            <person name="Dai X."/>
            <person name="Dawson M.W."/>
            <person name="Muller H.G."/>
            <person name="Kugler K."/>
            <person name="Rivarola-Duarte L."/>
            <person name="Spannagl M."/>
            <person name="Mayer K.F.X."/>
            <person name="Lu F.H."/>
            <person name="Bevan M.W."/>
            <person name="Leroy P."/>
            <person name="Li P."/>
            <person name="You F.M."/>
            <person name="Sun Q."/>
            <person name="Liu Z."/>
            <person name="Lyons E."/>
            <person name="Wicker T."/>
            <person name="Salzberg S.L."/>
            <person name="Devos K.M."/>
            <person name="Dvorak J."/>
        </authorList>
    </citation>
    <scope>NUCLEOTIDE SEQUENCE [LARGE SCALE GENOMIC DNA]</scope>
    <source>
        <strain evidence="4">cv. AL8/78</strain>
    </source>
</reference>
<evidence type="ECO:0000256" key="1">
    <source>
        <dbReference type="ARBA" id="ARBA00022729"/>
    </source>
</evidence>
<name>A0A453CP40_AEGTS</name>
<accession>A0A453CP40</accession>
<dbReference type="Gene3D" id="1.10.110.10">
    <property type="entry name" value="Plant lipid-transfer and hydrophobic proteins"/>
    <property type="match status" value="1"/>
</dbReference>
<sequence>MAKKVQVVATLLALNLLFFTFANATGRPCPPGGGSGGGGSGGGGGGGGSGGGGGGNCGGGNCGGGGNGGGGNCGGGNCGGGGNGGGGNGGGGNGGGGNGGGGNGGGGNSTQCPLDALKLGVCANVLGLLNITLGSPPVQPCCSLIQGLADLEAALCLCTTLNLNLLGINLTLPIALSLVLNNCGKNVPSGFQCPN</sequence>
<proteinExistence type="predicted"/>
<dbReference type="Proteomes" id="UP000015105">
    <property type="component" value="Chromosome 2D"/>
</dbReference>
<dbReference type="InterPro" id="IPR036312">
    <property type="entry name" value="Bifun_inhib/LTP/seed_sf"/>
</dbReference>
<reference evidence="5" key="2">
    <citation type="journal article" date="2017" name="Nat. Plants">
        <title>The Aegilops tauschii genome reveals multiple impacts of transposons.</title>
        <authorList>
            <person name="Zhao G."/>
            <person name="Zou C."/>
            <person name="Li K."/>
            <person name="Wang K."/>
            <person name="Li T."/>
            <person name="Gao L."/>
            <person name="Zhang X."/>
            <person name="Wang H."/>
            <person name="Yang Z."/>
            <person name="Liu X."/>
            <person name="Jiang W."/>
            <person name="Mao L."/>
            <person name="Kong X."/>
            <person name="Jiao Y."/>
            <person name="Jia J."/>
        </authorList>
    </citation>
    <scope>NUCLEOTIDE SEQUENCE [LARGE SCALE GENOMIC DNA]</scope>
    <source>
        <strain evidence="5">cv. AL8/78</strain>
    </source>
</reference>
<reference evidence="4" key="4">
    <citation type="submission" date="2019-03" db="UniProtKB">
        <authorList>
            <consortium name="EnsemblPlants"/>
        </authorList>
    </citation>
    <scope>IDENTIFICATION</scope>
</reference>
<dbReference type="CDD" id="cd01958">
    <property type="entry name" value="HPS_like"/>
    <property type="match status" value="1"/>
</dbReference>
<dbReference type="SMART" id="SM00499">
    <property type="entry name" value="AAI"/>
    <property type="match status" value="1"/>
</dbReference>
<dbReference type="Pfam" id="PF14547">
    <property type="entry name" value="Hydrophob_seed"/>
    <property type="match status" value="1"/>
</dbReference>
<dbReference type="AlphaFoldDB" id="A0A453CP40"/>